<dbReference type="InterPro" id="IPR029058">
    <property type="entry name" value="AB_hydrolase_fold"/>
</dbReference>
<dbReference type="Gene3D" id="3.40.50.1820">
    <property type="entry name" value="alpha/beta hydrolase"/>
    <property type="match status" value="1"/>
</dbReference>
<reference evidence="3" key="1">
    <citation type="journal article" date="2020" name="Stud. Mycol.">
        <title>101 Dothideomycetes genomes: a test case for predicting lifestyles and emergence of pathogens.</title>
        <authorList>
            <person name="Haridas S."/>
            <person name="Albert R."/>
            <person name="Binder M."/>
            <person name="Bloem J."/>
            <person name="Labutti K."/>
            <person name="Salamov A."/>
            <person name="Andreopoulos B."/>
            <person name="Baker S."/>
            <person name="Barry K."/>
            <person name="Bills G."/>
            <person name="Bluhm B."/>
            <person name="Cannon C."/>
            <person name="Castanera R."/>
            <person name="Culley D."/>
            <person name="Daum C."/>
            <person name="Ezra D."/>
            <person name="Gonzalez J."/>
            <person name="Henrissat B."/>
            <person name="Kuo A."/>
            <person name="Liang C."/>
            <person name="Lipzen A."/>
            <person name="Lutzoni F."/>
            <person name="Magnuson J."/>
            <person name="Mondo S."/>
            <person name="Nolan M."/>
            <person name="Ohm R."/>
            <person name="Pangilinan J."/>
            <person name="Park H.-J."/>
            <person name="Ramirez L."/>
            <person name="Alfaro M."/>
            <person name="Sun H."/>
            <person name="Tritt A."/>
            <person name="Yoshinaga Y."/>
            <person name="Zwiers L.-H."/>
            <person name="Turgeon B."/>
            <person name="Goodwin S."/>
            <person name="Spatafora J."/>
            <person name="Crous P."/>
            <person name="Grigoriev I."/>
        </authorList>
    </citation>
    <scope>NUCLEOTIDE SEQUENCE</scope>
    <source>
        <strain evidence="3">CBS 130266</strain>
    </source>
</reference>
<dbReference type="InterPro" id="IPR019819">
    <property type="entry name" value="Carboxylesterase_B_CS"/>
</dbReference>
<feature type="domain" description="Carboxylesterase type B" evidence="2">
    <location>
        <begin position="51"/>
        <end position="571"/>
    </location>
</feature>
<accession>A0A9P4NHF1</accession>
<dbReference type="Proteomes" id="UP000800235">
    <property type="component" value="Unassembled WGS sequence"/>
</dbReference>
<comment type="caution">
    <text evidence="3">The sequence shown here is derived from an EMBL/GenBank/DDBJ whole genome shotgun (WGS) entry which is preliminary data.</text>
</comment>
<dbReference type="Pfam" id="PF00135">
    <property type="entry name" value="COesterase"/>
    <property type="match status" value="1"/>
</dbReference>
<keyword evidence="4" id="KW-1185">Reference proteome</keyword>
<name>A0A9P4NHF1_9PEZI</name>
<evidence type="ECO:0000256" key="1">
    <source>
        <dbReference type="SAM" id="SignalP"/>
    </source>
</evidence>
<evidence type="ECO:0000313" key="4">
    <source>
        <dbReference type="Proteomes" id="UP000800235"/>
    </source>
</evidence>
<gene>
    <name evidence="3" type="ORF">EJ08DRAFT_702174</name>
</gene>
<feature type="signal peptide" evidence="1">
    <location>
        <begin position="1"/>
        <end position="22"/>
    </location>
</feature>
<dbReference type="InterPro" id="IPR002018">
    <property type="entry name" value="CarbesteraseB"/>
</dbReference>
<dbReference type="EMBL" id="MU007102">
    <property type="protein sequence ID" value="KAF2421100.1"/>
    <property type="molecule type" value="Genomic_DNA"/>
</dbReference>
<organism evidence="3 4">
    <name type="scientific">Tothia fuscella</name>
    <dbReference type="NCBI Taxonomy" id="1048955"/>
    <lineage>
        <taxon>Eukaryota</taxon>
        <taxon>Fungi</taxon>
        <taxon>Dikarya</taxon>
        <taxon>Ascomycota</taxon>
        <taxon>Pezizomycotina</taxon>
        <taxon>Dothideomycetes</taxon>
        <taxon>Pleosporomycetidae</taxon>
        <taxon>Venturiales</taxon>
        <taxon>Cylindrosympodiaceae</taxon>
        <taxon>Tothia</taxon>
    </lineage>
</organism>
<dbReference type="SUPFAM" id="SSF53474">
    <property type="entry name" value="alpha/beta-Hydrolases"/>
    <property type="match status" value="1"/>
</dbReference>
<evidence type="ECO:0000313" key="3">
    <source>
        <dbReference type="EMBL" id="KAF2421100.1"/>
    </source>
</evidence>
<dbReference type="AlphaFoldDB" id="A0A9P4NHF1"/>
<dbReference type="PROSITE" id="PS00941">
    <property type="entry name" value="CARBOXYLESTERASE_B_2"/>
    <property type="match status" value="1"/>
</dbReference>
<evidence type="ECO:0000259" key="2">
    <source>
        <dbReference type="Pfam" id="PF00135"/>
    </source>
</evidence>
<feature type="chain" id="PRO_5040386529" evidence="1">
    <location>
        <begin position="23"/>
        <end position="617"/>
    </location>
</feature>
<protein>
    <submittedName>
        <fullName evidence="3">Alpha/beta-hydrolase</fullName>
    </submittedName>
</protein>
<dbReference type="InterPro" id="IPR050309">
    <property type="entry name" value="Type-B_Carboxylest/Lipase"/>
</dbReference>
<proteinExistence type="predicted"/>
<dbReference type="OrthoDB" id="408631at2759"/>
<dbReference type="PANTHER" id="PTHR11559">
    <property type="entry name" value="CARBOXYLESTERASE"/>
    <property type="match status" value="1"/>
</dbReference>
<sequence>MKLSFLCLAVPIIALSVPGLSGNQGTSPKLEERQSTLPLLKLPYGTWQALSHDRANDIYLFKNIRFATPPVGDLRFAKPAPPIRNDTIQTGAYGNTCVQSNAKPFATNEAAPKPGTGLDFTGLLSSFLGWLSPTLDLGLLQGGSSSGEDCLFLDLYVPGKALNGSVKLPIINWLYGGANIFGSKDGIYAGTGIIKAAGGDVIFVGANYRLGAFGFLGGETVEKDGGTPNAGLWDQRAVFQWIQDYAPLFGGDPKDVSAWGESAGAAAIMHHLTAFGGKKPSLFRKAVINSPGFDNMVDRNGHLEVNRYKVLERFAGCEGKGLPCLRALDWKSLKDAQDKYINFLPAGPSAFGPVADGVLIRQVPSLEFISGNYAKDIDSIIISHVAEESDKFIRGGTITDADFLGAVQHNLGSNEAVNNAILKHMPTPAESNGKFKSQRQRVVDYIQFASFTCNVRFLSQAYQGKTWNAQYSRGDGSHASDVIPLFYDAGSPLFKAYTYVDPTISKFGPEYHSYYTSHTKTGDPNTYRINSTIPWPKAKFGPAISNVLNMQDTGYQIIDDTKTTAEDCDFWRDAFAALTISAGWAPPDAVVPSSILGNDTSGASRNFIRAQSFQQRF</sequence>
<keyword evidence="1" id="KW-0732">Signal</keyword>